<dbReference type="EMBL" id="MU866533">
    <property type="protein sequence ID" value="KAK4171613.1"/>
    <property type="molecule type" value="Genomic_DNA"/>
</dbReference>
<evidence type="ECO:0000256" key="1">
    <source>
        <dbReference type="SAM" id="MobiDB-lite"/>
    </source>
</evidence>
<keyword evidence="3" id="KW-1185">Reference proteome</keyword>
<protein>
    <submittedName>
        <fullName evidence="2">Uncharacterized protein</fullName>
    </submittedName>
</protein>
<name>A0AAN6VYL0_9PEZI</name>
<accession>A0AAN6VYL0</accession>
<gene>
    <name evidence="2" type="ORF">QBC36DRAFT_198954</name>
</gene>
<feature type="compositionally biased region" description="Polar residues" evidence="1">
    <location>
        <begin position="272"/>
        <end position="281"/>
    </location>
</feature>
<comment type="caution">
    <text evidence="2">The sequence shown here is derived from an EMBL/GenBank/DDBJ whole genome shotgun (WGS) entry which is preliminary data.</text>
</comment>
<feature type="region of interest" description="Disordered" evidence="1">
    <location>
        <begin position="230"/>
        <end position="298"/>
    </location>
</feature>
<organism evidence="2 3">
    <name type="scientific">Triangularia setosa</name>
    <dbReference type="NCBI Taxonomy" id="2587417"/>
    <lineage>
        <taxon>Eukaryota</taxon>
        <taxon>Fungi</taxon>
        <taxon>Dikarya</taxon>
        <taxon>Ascomycota</taxon>
        <taxon>Pezizomycotina</taxon>
        <taxon>Sordariomycetes</taxon>
        <taxon>Sordariomycetidae</taxon>
        <taxon>Sordariales</taxon>
        <taxon>Podosporaceae</taxon>
        <taxon>Triangularia</taxon>
    </lineage>
</organism>
<reference evidence="2" key="2">
    <citation type="submission" date="2023-05" db="EMBL/GenBank/DDBJ databases">
        <authorList>
            <consortium name="Lawrence Berkeley National Laboratory"/>
            <person name="Steindorff A."/>
            <person name="Hensen N."/>
            <person name="Bonometti L."/>
            <person name="Westerberg I."/>
            <person name="Brannstrom I.O."/>
            <person name="Guillou S."/>
            <person name="Cros-Aarteil S."/>
            <person name="Calhoun S."/>
            <person name="Haridas S."/>
            <person name="Kuo A."/>
            <person name="Mondo S."/>
            <person name="Pangilinan J."/>
            <person name="Riley R."/>
            <person name="Labutti K."/>
            <person name="Andreopoulos B."/>
            <person name="Lipzen A."/>
            <person name="Chen C."/>
            <person name="Yanf M."/>
            <person name="Daum C."/>
            <person name="Ng V."/>
            <person name="Clum A."/>
            <person name="Ohm R."/>
            <person name="Martin F."/>
            <person name="Silar P."/>
            <person name="Natvig D."/>
            <person name="Lalanne C."/>
            <person name="Gautier V."/>
            <person name="Ament-Velasquez S.L."/>
            <person name="Kruys A."/>
            <person name="Hutchinson M.I."/>
            <person name="Powell A.J."/>
            <person name="Barry K."/>
            <person name="Miller A.N."/>
            <person name="Grigoriev I.V."/>
            <person name="Debuchy R."/>
            <person name="Gladieux P."/>
            <person name="Thoren M.H."/>
            <person name="Johannesson H."/>
        </authorList>
    </citation>
    <scope>NUCLEOTIDE SEQUENCE</scope>
    <source>
        <strain evidence="2">CBS 892.96</strain>
    </source>
</reference>
<reference evidence="2" key="1">
    <citation type="journal article" date="2023" name="Mol. Phylogenet. Evol.">
        <title>Genome-scale phylogeny and comparative genomics of the fungal order Sordariales.</title>
        <authorList>
            <person name="Hensen N."/>
            <person name="Bonometti L."/>
            <person name="Westerberg I."/>
            <person name="Brannstrom I.O."/>
            <person name="Guillou S."/>
            <person name="Cros-Aarteil S."/>
            <person name="Calhoun S."/>
            <person name="Haridas S."/>
            <person name="Kuo A."/>
            <person name="Mondo S."/>
            <person name="Pangilinan J."/>
            <person name="Riley R."/>
            <person name="LaButti K."/>
            <person name="Andreopoulos B."/>
            <person name="Lipzen A."/>
            <person name="Chen C."/>
            <person name="Yan M."/>
            <person name="Daum C."/>
            <person name="Ng V."/>
            <person name="Clum A."/>
            <person name="Steindorff A."/>
            <person name="Ohm R.A."/>
            <person name="Martin F."/>
            <person name="Silar P."/>
            <person name="Natvig D.O."/>
            <person name="Lalanne C."/>
            <person name="Gautier V."/>
            <person name="Ament-Velasquez S.L."/>
            <person name="Kruys A."/>
            <person name="Hutchinson M.I."/>
            <person name="Powell A.J."/>
            <person name="Barry K."/>
            <person name="Miller A.N."/>
            <person name="Grigoriev I.V."/>
            <person name="Debuchy R."/>
            <person name="Gladieux P."/>
            <person name="Hiltunen Thoren M."/>
            <person name="Johannesson H."/>
        </authorList>
    </citation>
    <scope>NUCLEOTIDE SEQUENCE</scope>
    <source>
        <strain evidence="2">CBS 892.96</strain>
    </source>
</reference>
<evidence type="ECO:0000313" key="3">
    <source>
        <dbReference type="Proteomes" id="UP001302321"/>
    </source>
</evidence>
<sequence length="298" mass="33537">MHPVDLGDPVVPEHVDDDYEDDMEEIPMLTMRDRITAACVEGGITRFSLLASRKLRRVKNAFLYSRPSIDDSWEYLTAEEQEEACTEGKEQKKFRDSVYHSFVSSAWSGNAKPHRARTDAIVSGQEAGVHHAEHRTARKEMAMTLQHPMEPPKEKEPPKQPAGFEIAPLARQAGPKSADSNIIKPVIQPVDKFTDKRLTTTDKFAVEKPIEKAVEKPIEKAVEKPIEKAVEKPIEKATEKPTQPAVAPVKQKGKQRKKSRKYQDEDWLEDTQAFQQASSFGGPSPAGNKLDELPYVKE</sequence>
<feature type="compositionally biased region" description="Basic and acidic residues" evidence="1">
    <location>
        <begin position="230"/>
        <end position="239"/>
    </location>
</feature>
<evidence type="ECO:0000313" key="2">
    <source>
        <dbReference type="EMBL" id="KAK4171613.1"/>
    </source>
</evidence>
<dbReference type="Proteomes" id="UP001302321">
    <property type="component" value="Unassembled WGS sequence"/>
</dbReference>
<feature type="compositionally biased region" description="Basic residues" evidence="1">
    <location>
        <begin position="251"/>
        <end position="260"/>
    </location>
</feature>
<feature type="compositionally biased region" description="Basic and acidic residues" evidence="1">
    <location>
        <begin position="289"/>
        <end position="298"/>
    </location>
</feature>
<dbReference type="AlphaFoldDB" id="A0AAN6VYL0"/>
<proteinExistence type="predicted"/>